<feature type="domain" description="Tail sheath protein subtilisin-like" evidence="2">
    <location>
        <begin position="81"/>
        <end position="224"/>
    </location>
</feature>
<evidence type="ECO:0000259" key="2">
    <source>
        <dbReference type="Pfam" id="PF04984"/>
    </source>
</evidence>
<dbReference type="Gene3D" id="3.30.1370.220">
    <property type="match status" value="1"/>
</dbReference>
<proteinExistence type="inferred from homology"/>
<dbReference type="InterPro" id="IPR020287">
    <property type="entry name" value="Tail_sheath_C"/>
</dbReference>
<dbReference type="EMBL" id="LDZY01000018">
    <property type="protein sequence ID" value="KLU64018.1"/>
    <property type="molecule type" value="Genomic_DNA"/>
</dbReference>
<evidence type="ECO:0000256" key="1">
    <source>
        <dbReference type="ARBA" id="ARBA00008005"/>
    </source>
</evidence>
<dbReference type="AlphaFoldDB" id="A0A0J1FM51"/>
<comment type="similarity">
    <text evidence="1">Belongs to the myoviridae tail sheath protein family.</text>
</comment>
<evidence type="ECO:0000313" key="4">
    <source>
        <dbReference type="EMBL" id="KLU64018.1"/>
    </source>
</evidence>
<dbReference type="Gene3D" id="3.40.50.11790">
    <property type="match status" value="1"/>
</dbReference>
<name>A0A0J1FM51_9FIRM</name>
<dbReference type="PATRIC" id="fig|476652.3.peg.4251"/>
<reference evidence="4 5" key="1">
    <citation type="submission" date="2015-06" db="EMBL/GenBank/DDBJ databases">
        <title>Draft genome of the moderately acidophilic sulfate reducer Candidatus Desulfosporosinus acididurans strain M1.</title>
        <authorList>
            <person name="Poehlein A."/>
            <person name="Petzsch P."/>
            <person name="Johnson B.D."/>
            <person name="Schloemann M."/>
            <person name="Daniel R."/>
            <person name="Muehling M."/>
        </authorList>
    </citation>
    <scope>NUCLEOTIDE SEQUENCE [LARGE SCALE GENOMIC DNA]</scope>
    <source>
        <strain evidence="4 5">M1</strain>
    </source>
</reference>
<gene>
    <name evidence="4" type="ORF">DEAC_c40120</name>
</gene>
<accession>A0A0J1FM51</accession>
<feature type="domain" description="Tail sheath protein C-terminal" evidence="3">
    <location>
        <begin position="231"/>
        <end position="354"/>
    </location>
</feature>
<sequence length="355" mass="38417">MGLPNIEVIFKALAASAIARGSRGIVALVLKDAVHNGPNVYTDPSAIPQDYSTYNLNQINLAYEGGVQPPISLIVYVEPTTATDYSAAMSYLETVKWDYGAIPGIDAADASTVATWIKDLRDNKDIKSKMVLPNTAADHEGVINFSTDNIVLASGTVNATDYCSRIAGIMAGTPLTMSATYQVLPEVKDVPHNTQAQFNTLINAGSLELMNDGEKVKIARAINSLVTLTATKTADWQKCKIVDIMDLQHDDIKKTFGDNYVGKVPNDYDHKCLLITAINAYLEGLESQMLLDKGKNSVGIDLDAQKLYLQGQGIDTSTMSDQDLKNANTGSFVFLTGTDRPLDAMEDLTLNLNLN</sequence>
<dbReference type="Proteomes" id="UP000036356">
    <property type="component" value="Unassembled WGS sequence"/>
</dbReference>
<keyword evidence="5" id="KW-1185">Reference proteome</keyword>
<comment type="caution">
    <text evidence="4">The sequence shown here is derived from an EMBL/GenBank/DDBJ whole genome shotgun (WGS) entry which is preliminary data.</text>
</comment>
<dbReference type="STRING" id="476652.DEAC_c40120"/>
<organism evidence="4 5">
    <name type="scientific">Desulfosporosinus acididurans</name>
    <dbReference type="NCBI Taxonomy" id="476652"/>
    <lineage>
        <taxon>Bacteria</taxon>
        <taxon>Bacillati</taxon>
        <taxon>Bacillota</taxon>
        <taxon>Clostridia</taxon>
        <taxon>Eubacteriales</taxon>
        <taxon>Desulfitobacteriaceae</taxon>
        <taxon>Desulfosporosinus</taxon>
    </lineage>
</organism>
<dbReference type="Pfam" id="PF17482">
    <property type="entry name" value="Phage_sheath_1C"/>
    <property type="match status" value="1"/>
</dbReference>
<evidence type="ECO:0000259" key="3">
    <source>
        <dbReference type="Pfam" id="PF17482"/>
    </source>
</evidence>
<evidence type="ECO:0000313" key="5">
    <source>
        <dbReference type="Proteomes" id="UP000036356"/>
    </source>
</evidence>
<dbReference type="RefSeq" id="WP_047811786.1">
    <property type="nucleotide sequence ID" value="NZ_LDZY01000018.1"/>
</dbReference>
<dbReference type="Pfam" id="PF04984">
    <property type="entry name" value="Phage_sheath_1"/>
    <property type="match status" value="1"/>
</dbReference>
<dbReference type="InterPro" id="IPR035089">
    <property type="entry name" value="Phage_sheath_subtilisin"/>
</dbReference>
<protein>
    <submittedName>
        <fullName evidence="4">Phage tail sheath protein</fullName>
    </submittedName>
</protein>